<evidence type="ECO:0000313" key="1">
    <source>
        <dbReference type="EMBL" id="OGL67024.1"/>
    </source>
</evidence>
<name>A0A1F7TNA7_9BACT</name>
<dbReference type="AlphaFoldDB" id="A0A1F7TNA7"/>
<comment type="caution">
    <text evidence="1">The sequence shown here is derived from an EMBL/GenBank/DDBJ whole genome shotgun (WGS) entry which is preliminary data.</text>
</comment>
<organism evidence="1 2">
    <name type="scientific">Candidatus Uhrbacteria bacterium RIFCSPHIGHO2_01_FULL_63_20</name>
    <dbReference type="NCBI Taxonomy" id="1802385"/>
    <lineage>
        <taxon>Bacteria</taxon>
        <taxon>Candidatus Uhriibacteriota</taxon>
    </lineage>
</organism>
<dbReference type="InterPro" id="IPR038573">
    <property type="entry name" value="BrnT_sf"/>
</dbReference>
<dbReference type="InterPro" id="IPR007460">
    <property type="entry name" value="BrnT_toxin"/>
</dbReference>
<protein>
    <recommendedName>
        <fullName evidence="3">BrnT family toxin</fullName>
    </recommendedName>
</protein>
<dbReference type="Gene3D" id="3.10.450.530">
    <property type="entry name" value="Ribonuclease toxin, BrnT, of type II toxin-antitoxin system"/>
    <property type="match status" value="1"/>
</dbReference>
<proteinExistence type="predicted"/>
<evidence type="ECO:0000313" key="2">
    <source>
        <dbReference type="Proteomes" id="UP000177885"/>
    </source>
</evidence>
<gene>
    <name evidence="1" type="ORF">A2856_00865</name>
</gene>
<dbReference type="Proteomes" id="UP000177885">
    <property type="component" value="Unassembled WGS sequence"/>
</dbReference>
<sequence length="98" mass="11400">MLPDLGNLTGFEWDAGNERKSASKHGVAPRECEEAFFNDPVLLLDDHGHSLKEPRFHLLGRTDAHRKLFITFTVRKTRIRVISARPMNRKERIIYEKT</sequence>
<accession>A0A1F7TNA7</accession>
<evidence type="ECO:0008006" key="3">
    <source>
        <dbReference type="Google" id="ProtNLM"/>
    </source>
</evidence>
<dbReference type="STRING" id="1802385.A2856_00865"/>
<dbReference type="Pfam" id="PF04365">
    <property type="entry name" value="BrnT_toxin"/>
    <property type="match status" value="1"/>
</dbReference>
<reference evidence="1 2" key="1">
    <citation type="journal article" date="2016" name="Nat. Commun.">
        <title>Thousands of microbial genomes shed light on interconnected biogeochemical processes in an aquifer system.</title>
        <authorList>
            <person name="Anantharaman K."/>
            <person name="Brown C.T."/>
            <person name="Hug L.A."/>
            <person name="Sharon I."/>
            <person name="Castelle C.J."/>
            <person name="Probst A.J."/>
            <person name="Thomas B.C."/>
            <person name="Singh A."/>
            <person name="Wilkins M.J."/>
            <person name="Karaoz U."/>
            <person name="Brodie E.L."/>
            <person name="Williams K.H."/>
            <person name="Hubbard S.S."/>
            <person name="Banfield J.F."/>
        </authorList>
    </citation>
    <scope>NUCLEOTIDE SEQUENCE [LARGE SCALE GENOMIC DNA]</scope>
</reference>
<dbReference type="EMBL" id="MGDT01000004">
    <property type="protein sequence ID" value="OGL67024.1"/>
    <property type="molecule type" value="Genomic_DNA"/>
</dbReference>